<dbReference type="InterPro" id="IPR034984">
    <property type="entry name" value="Imelysin-like_IPPA"/>
</dbReference>
<dbReference type="AlphaFoldDB" id="A0A0F7JZX2"/>
<name>A0A0F7JZX2_9GAMM</name>
<evidence type="ECO:0000313" key="4">
    <source>
        <dbReference type="EMBL" id="AKH20168.1"/>
    </source>
</evidence>
<evidence type="ECO:0000256" key="1">
    <source>
        <dbReference type="ARBA" id="ARBA00004196"/>
    </source>
</evidence>
<evidence type="ECO:0000259" key="3">
    <source>
        <dbReference type="Pfam" id="PF09375"/>
    </source>
</evidence>
<dbReference type="Pfam" id="PF09375">
    <property type="entry name" value="Peptidase_M75"/>
    <property type="match status" value="1"/>
</dbReference>
<sequence>MIKTYSLPSILRNWLLLGLLLAGANALAGPDWLSVNRAVVDEHLIPRYQQLAESTAILSDKATRFCSAPNQEQLTSLRAAYHQAMDDWMGIQHIRFGPVEMYLRYNRYQMWPDKHSTGPKQLRRFLSKQDQEVLAADKFAHTSVAIQGFSTLERLLFPGQLTLGDFGAPGNPAYRCDLLVAIADNLANMSAGIVRDWQPGDVAFRDQILGAESGNDYFESSQEVSTRLLNDLHTQLQSIVDQKLLRPLERYQMRRAESWRSRRSLRNILLNLKATHELYVVGFAPLLADRELDRKIRDGFKTAIHTTEAITPALYEIAQESEEHGQVKALLEETRRLKRLVASELPPAVGLSLGFNSLDGD</sequence>
<proteinExistence type="predicted"/>
<keyword evidence="5" id="KW-1185">Reference proteome</keyword>
<feature type="domain" description="Imelysin-like" evidence="3">
    <location>
        <begin position="45"/>
        <end position="339"/>
    </location>
</feature>
<dbReference type="GO" id="GO:0030313">
    <property type="term" value="C:cell envelope"/>
    <property type="evidence" value="ECO:0007669"/>
    <property type="project" value="UniProtKB-SubCell"/>
</dbReference>
<dbReference type="RefSeq" id="WP_046859104.1">
    <property type="nucleotide sequence ID" value="NZ_CP011412.1"/>
</dbReference>
<dbReference type="Proteomes" id="UP000034410">
    <property type="component" value="Chromosome"/>
</dbReference>
<dbReference type="InterPro" id="IPR018976">
    <property type="entry name" value="Imelysin-like"/>
</dbReference>
<comment type="subcellular location">
    <subcellularLocation>
        <location evidence="1">Cell envelope</location>
    </subcellularLocation>
</comment>
<evidence type="ECO:0000313" key="5">
    <source>
        <dbReference type="Proteomes" id="UP000034410"/>
    </source>
</evidence>
<evidence type="ECO:0000256" key="2">
    <source>
        <dbReference type="ARBA" id="ARBA00022729"/>
    </source>
</evidence>
<dbReference type="KEGG" id="seds:AAY24_07150"/>
<keyword evidence="2" id="KW-0732">Signal</keyword>
<dbReference type="EMBL" id="CP011412">
    <property type="protein sequence ID" value="AKH20168.1"/>
    <property type="molecule type" value="Genomic_DNA"/>
</dbReference>
<accession>A0A0F7JZX2</accession>
<dbReference type="CDD" id="cd14659">
    <property type="entry name" value="Imelysin-like_IPPA"/>
    <property type="match status" value="1"/>
</dbReference>
<dbReference type="Gene3D" id="1.20.1420.20">
    <property type="entry name" value="M75 peptidase, HXXE motif"/>
    <property type="match status" value="1"/>
</dbReference>
<gene>
    <name evidence="4" type="ORF">AAY24_07150</name>
</gene>
<protein>
    <recommendedName>
        <fullName evidence="3">Imelysin-like domain-containing protein</fullName>
    </recommendedName>
</protein>
<organism evidence="4 5">
    <name type="scientific">Sedimenticola thiotaurini</name>
    <dbReference type="NCBI Taxonomy" id="1543721"/>
    <lineage>
        <taxon>Bacteria</taxon>
        <taxon>Pseudomonadati</taxon>
        <taxon>Pseudomonadota</taxon>
        <taxon>Gammaproteobacteria</taxon>
        <taxon>Chromatiales</taxon>
        <taxon>Sedimenticolaceae</taxon>
        <taxon>Sedimenticola</taxon>
    </lineage>
</organism>
<dbReference type="InterPro" id="IPR038352">
    <property type="entry name" value="Imelysin_sf"/>
</dbReference>
<reference evidence="4 5" key="1">
    <citation type="journal article" date="2015" name="Genome Announc.">
        <title>Complete Genome Sequence of Sedimenticola thiotaurini Strain SIP-G1, a Polyphosphate- and Polyhydroxyalkanoate-Accumulating Sulfur-Oxidizing Gammaproteobacterium Isolated from Salt Marsh Sediments.</title>
        <authorList>
            <person name="Flood B.E."/>
            <person name="Jones D.S."/>
            <person name="Bailey J.V."/>
        </authorList>
    </citation>
    <scope>NUCLEOTIDE SEQUENCE [LARGE SCALE GENOMIC DNA]</scope>
    <source>
        <strain evidence="4 5">SIP-G1</strain>
    </source>
</reference>